<accession>A0A1L9S3L9</accession>
<dbReference type="RefSeq" id="XP_040695422.1">
    <property type="nucleotide sequence ID" value="XM_040834212.1"/>
</dbReference>
<evidence type="ECO:0000256" key="1">
    <source>
        <dbReference type="SAM" id="MobiDB-lite"/>
    </source>
</evidence>
<evidence type="ECO:0000313" key="2">
    <source>
        <dbReference type="EMBL" id="OJJ41746.1"/>
    </source>
</evidence>
<dbReference type="Proteomes" id="UP000184383">
    <property type="component" value="Unassembled WGS sequence"/>
</dbReference>
<name>A0A1L9S3L9_ASPWE</name>
<dbReference type="AlphaFoldDB" id="A0A1L9S3L9"/>
<protein>
    <submittedName>
        <fullName evidence="2">Uncharacterized protein</fullName>
    </submittedName>
</protein>
<feature type="region of interest" description="Disordered" evidence="1">
    <location>
        <begin position="26"/>
        <end position="60"/>
    </location>
</feature>
<gene>
    <name evidence="2" type="ORF">ASPWEDRAFT_35351</name>
</gene>
<evidence type="ECO:0000313" key="3">
    <source>
        <dbReference type="Proteomes" id="UP000184383"/>
    </source>
</evidence>
<reference evidence="3" key="1">
    <citation type="journal article" date="2017" name="Genome Biol.">
        <title>Comparative genomics reveals high biological diversity and specific adaptations in the industrially and medically important fungal genus Aspergillus.</title>
        <authorList>
            <person name="de Vries R.P."/>
            <person name="Riley R."/>
            <person name="Wiebenga A."/>
            <person name="Aguilar-Osorio G."/>
            <person name="Amillis S."/>
            <person name="Uchima C.A."/>
            <person name="Anderluh G."/>
            <person name="Asadollahi M."/>
            <person name="Askin M."/>
            <person name="Barry K."/>
            <person name="Battaglia E."/>
            <person name="Bayram O."/>
            <person name="Benocci T."/>
            <person name="Braus-Stromeyer S.A."/>
            <person name="Caldana C."/>
            <person name="Canovas D."/>
            <person name="Cerqueira G.C."/>
            <person name="Chen F."/>
            <person name="Chen W."/>
            <person name="Choi C."/>
            <person name="Clum A."/>
            <person name="Dos Santos R.A."/>
            <person name="Damasio A.R."/>
            <person name="Diallinas G."/>
            <person name="Emri T."/>
            <person name="Fekete E."/>
            <person name="Flipphi M."/>
            <person name="Freyberg S."/>
            <person name="Gallo A."/>
            <person name="Gournas C."/>
            <person name="Habgood R."/>
            <person name="Hainaut M."/>
            <person name="Harispe M.L."/>
            <person name="Henrissat B."/>
            <person name="Hilden K.S."/>
            <person name="Hope R."/>
            <person name="Hossain A."/>
            <person name="Karabika E."/>
            <person name="Karaffa L."/>
            <person name="Karanyi Z."/>
            <person name="Krasevec N."/>
            <person name="Kuo A."/>
            <person name="Kusch H."/>
            <person name="LaButti K."/>
            <person name="Lagendijk E.L."/>
            <person name="Lapidus A."/>
            <person name="Levasseur A."/>
            <person name="Lindquist E."/>
            <person name="Lipzen A."/>
            <person name="Logrieco A.F."/>
            <person name="MacCabe A."/>
            <person name="Maekelae M.R."/>
            <person name="Malavazi I."/>
            <person name="Melin P."/>
            <person name="Meyer V."/>
            <person name="Mielnichuk N."/>
            <person name="Miskei M."/>
            <person name="Molnar A.P."/>
            <person name="Mule G."/>
            <person name="Ngan C.Y."/>
            <person name="Orejas M."/>
            <person name="Orosz E."/>
            <person name="Ouedraogo J.P."/>
            <person name="Overkamp K.M."/>
            <person name="Park H.-S."/>
            <person name="Perrone G."/>
            <person name="Piumi F."/>
            <person name="Punt P.J."/>
            <person name="Ram A.F."/>
            <person name="Ramon A."/>
            <person name="Rauscher S."/>
            <person name="Record E."/>
            <person name="Riano-Pachon D.M."/>
            <person name="Robert V."/>
            <person name="Roehrig J."/>
            <person name="Ruller R."/>
            <person name="Salamov A."/>
            <person name="Salih N.S."/>
            <person name="Samson R.A."/>
            <person name="Sandor E."/>
            <person name="Sanguinetti M."/>
            <person name="Schuetze T."/>
            <person name="Sepcic K."/>
            <person name="Shelest E."/>
            <person name="Sherlock G."/>
            <person name="Sophianopoulou V."/>
            <person name="Squina F.M."/>
            <person name="Sun H."/>
            <person name="Susca A."/>
            <person name="Todd R.B."/>
            <person name="Tsang A."/>
            <person name="Unkles S.E."/>
            <person name="van de Wiele N."/>
            <person name="van Rossen-Uffink D."/>
            <person name="Oliveira J.V."/>
            <person name="Vesth T.C."/>
            <person name="Visser J."/>
            <person name="Yu J.-H."/>
            <person name="Zhou M."/>
            <person name="Andersen M.R."/>
            <person name="Archer D.B."/>
            <person name="Baker S.E."/>
            <person name="Benoit I."/>
            <person name="Brakhage A.A."/>
            <person name="Braus G.H."/>
            <person name="Fischer R."/>
            <person name="Frisvad J.C."/>
            <person name="Goldman G.H."/>
            <person name="Houbraken J."/>
            <person name="Oakley B."/>
            <person name="Pocsi I."/>
            <person name="Scazzocchio C."/>
            <person name="Seiboth B."/>
            <person name="vanKuyk P.A."/>
            <person name="Wortman J."/>
            <person name="Dyer P.S."/>
            <person name="Grigoriev I.V."/>
        </authorList>
    </citation>
    <scope>NUCLEOTIDE SEQUENCE [LARGE SCALE GENOMIC DNA]</scope>
    <source>
        <strain evidence="3">DTO 134E9</strain>
    </source>
</reference>
<sequence length="60" mass="6805">MYASKHDLLRGYHHITIKATILDTHPNPYPRSTCPNTTNLTRTYSDIDRPTAPLPTRAKA</sequence>
<organism evidence="2 3">
    <name type="scientific">Aspergillus wentii DTO 134E9</name>
    <dbReference type="NCBI Taxonomy" id="1073089"/>
    <lineage>
        <taxon>Eukaryota</taxon>
        <taxon>Fungi</taxon>
        <taxon>Dikarya</taxon>
        <taxon>Ascomycota</taxon>
        <taxon>Pezizomycotina</taxon>
        <taxon>Eurotiomycetes</taxon>
        <taxon>Eurotiomycetidae</taxon>
        <taxon>Eurotiales</taxon>
        <taxon>Aspergillaceae</taxon>
        <taxon>Aspergillus</taxon>
        <taxon>Aspergillus subgen. Cremei</taxon>
    </lineage>
</organism>
<dbReference type="GeneID" id="63750060"/>
<proteinExistence type="predicted"/>
<dbReference type="VEuPathDB" id="FungiDB:ASPWEDRAFT_35351"/>
<feature type="compositionally biased region" description="Polar residues" evidence="1">
    <location>
        <begin position="33"/>
        <end position="44"/>
    </location>
</feature>
<dbReference type="EMBL" id="KV878209">
    <property type="protein sequence ID" value="OJJ41746.1"/>
    <property type="molecule type" value="Genomic_DNA"/>
</dbReference>
<keyword evidence="3" id="KW-1185">Reference proteome</keyword>